<evidence type="ECO:0000256" key="2">
    <source>
        <dbReference type="ARBA" id="ARBA00054756"/>
    </source>
</evidence>
<dbReference type="InterPro" id="IPR013992">
    <property type="entry name" value="Adenylate_cyclase-assoc_CAP_N"/>
</dbReference>
<comment type="caution">
    <text evidence="7">The sequence shown here is derived from an EMBL/GenBank/DDBJ whole genome shotgun (WGS) entry which is preliminary data.</text>
</comment>
<keyword evidence="8" id="KW-1185">Reference proteome</keyword>
<dbReference type="PROSITE" id="PS01088">
    <property type="entry name" value="CAP_1"/>
    <property type="match status" value="1"/>
</dbReference>
<dbReference type="Proteomes" id="UP000789375">
    <property type="component" value="Unassembled WGS sequence"/>
</dbReference>
<feature type="region of interest" description="Disordered" evidence="5">
    <location>
        <begin position="302"/>
        <end position="331"/>
    </location>
</feature>
<dbReference type="AlphaFoldDB" id="A0A9N9F8U6"/>
<organism evidence="7 8">
    <name type="scientific">Funneliformis mosseae</name>
    <name type="common">Endomycorrhizal fungus</name>
    <name type="synonym">Glomus mosseae</name>
    <dbReference type="NCBI Taxonomy" id="27381"/>
    <lineage>
        <taxon>Eukaryota</taxon>
        <taxon>Fungi</taxon>
        <taxon>Fungi incertae sedis</taxon>
        <taxon>Mucoromycota</taxon>
        <taxon>Glomeromycotina</taxon>
        <taxon>Glomeromycetes</taxon>
        <taxon>Glomerales</taxon>
        <taxon>Glomeraceae</taxon>
        <taxon>Funneliformis</taxon>
    </lineage>
</organism>
<dbReference type="Pfam" id="PF08603">
    <property type="entry name" value="CAP_C"/>
    <property type="match status" value="1"/>
</dbReference>
<dbReference type="GO" id="GO:0003779">
    <property type="term" value="F:actin binding"/>
    <property type="evidence" value="ECO:0007669"/>
    <property type="project" value="InterPro"/>
</dbReference>
<dbReference type="GO" id="GO:0019933">
    <property type="term" value="P:cAMP-mediated signaling"/>
    <property type="evidence" value="ECO:0007669"/>
    <property type="project" value="TreeGrafter"/>
</dbReference>
<feature type="compositionally biased region" description="Polar residues" evidence="5">
    <location>
        <begin position="32"/>
        <end position="55"/>
    </location>
</feature>
<evidence type="ECO:0000256" key="5">
    <source>
        <dbReference type="SAM" id="MobiDB-lite"/>
    </source>
</evidence>
<evidence type="ECO:0000256" key="3">
    <source>
        <dbReference type="ARBA" id="ARBA00072052"/>
    </source>
</evidence>
<dbReference type="EMBL" id="CAJVPP010000857">
    <property type="protein sequence ID" value="CAG8517500.1"/>
    <property type="molecule type" value="Genomic_DNA"/>
</dbReference>
<dbReference type="GO" id="GO:0008179">
    <property type="term" value="F:adenylate cyclase binding"/>
    <property type="evidence" value="ECO:0007669"/>
    <property type="project" value="TreeGrafter"/>
</dbReference>
<dbReference type="GO" id="GO:0007015">
    <property type="term" value="P:actin filament organization"/>
    <property type="evidence" value="ECO:0007669"/>
    <property type="project" value="TreeGrafter"/>
</dbReference>
<dbReference type="InterPro" id="IPR018106">
    <property type="entry name" value="CAP_CS_N"/>
</dbReference>
<comment type="similarity">
    <text evidence="1 4">Belongs to the CAP family.</text>
</comment>
<gene>
    <name evidence="7" type="ORF">FMOSSE_LOCUS4858</name>
</gene>
<dbReference type="InterPro" id="IPR036222">
    <property type="entry name" value="CAP_N_sf"/>
</dbReference>
<dbReference type="SUPFAM" id="SSF69340">
    <property type="entry name" value="C-terminal domain of adenylylcyclase associated protein"/>
    <property type="match status" value="1"/>
</dbReference>
<dbReference type="InterPro" id="IPR017901">
    <property type="entry name" value="C-CAP_CF_C-like"/>
</dbReference>
<comment type="function">
    <text evidence="2">The N-terminal domain binds to adenylyl cyclase, thereby enabling adenylyl cyclase to be activated by upstream regulatory signals, such as Ras. The C-terminal domain is required for normal cellular morphology and growth control.</text>
</comment>
<dbReference type="Pfam" id="PF21938">
    <property type="entry name" value="CAP_N"/>
    <property type="match status" value="1"/>
</dbReference>
<dbReference type="InterPro" id="IPR006599">
    <property type="entry name" value="CARP_motif"/>
</dbReference>
<sequence length="481" mass="52388">MTEYQSLTNLIKRLEAATSRLEDLGTSSAAANNLSRTSAGGQPSAPSLVSSQSNDAVGGEVPPTLAAYDELIEGPLKNFLKLSKVIGGIVEDQSHAVEDLFIAQRDYIYITTQSSKPNTETILELIKPTQQSLEKVVDYKEKNRPSPFFNHLSTVSEGIGALGWVTFEEKPAPFVGELRDSSQFYAHRVIKEFKDKEQSQSHADWANSFVFLLTELQNYIKKCHMTGLVWNPKGANPKNFIGRKPASPYSSNISPPSAPPRGKVDMSSVFAELNKGEEITSGLKKVDKNQMTHKNPNLRVSSVVSDTGAKKKAIKGPAAPPKPASLSLKKPPKKTLIGNKWNIENYENDKNIIVEDTLINQTVYIFGCKNSTVQVKDSCTKSALVVDSVVATVDIVNCKSVQVQVQGKTPIIVVDKTDSGQIFLSEECLDVEILTAKSSSINVNIPGVGENGDYAERPVPEQFKTTVVEGKLISAPVEHTG</sequence>
<dbReference type="PROSITE" id="PS01089">
    <property type="entry name" value="CAP_2"/>
    <property type="match status" value="1"/>
</dbReference>
<feature type="region of interest" description="Disordered" evidence="5">
    <location>
        <begin position="32"/>
        <end position="56"/>
    </location>
</feature>
<accession>A0A9N9F8U6</accession>
<dbReference type="PANTHER" id="PTHR10652:SF0">
    <property type="entry name" value="ADENYLYL CYCLASE-ASSOCIATED PROTEIN"/>
    <property type="match status" value="1"/>
</dbReference>
<protein>
    <recommendedName>
        <fullName evidence="3 4">Adenylyl cyclase-associated protein</fullName>
    </recommendedName>
</protein>
<dbReference type="Gene3D" id="2.160.20.70">
    <property type="match status" value="1"/>
</dbReference>
<evidence type="ECO:0000256" key="1">
    <source>
        <dbReference type="ARBA" id="ARBA00007659"/>
    </source>
</evidence>
<reference evidence="7" key="1">
    <citation type="submission" date="2021-06" db="EMBL/GenBank/DDBJ databases">
        <authorList>
            <person name="Kallberg Y."/>
            <person name="Tangrot J."/>
            <person name="Rosling A."/>
        </authorList>
    </citation>
    <scope>NUCLEOTIDE SEQUENCE</scope>
    <source>
        <strain evidence="7">87-6 pot B 2015</strain>
    </source>
</reference>
<dbReference type="InterPro" id="IPR028417">
    <property type="entry name" value="CAP_CS_C"/>
</dbReference>
<proteinExistence type="inferred from homology"/>
<dbReference type="InterPro" id="IPR036223">
    <property type="entry name" value="CAP_C_sf"/>
</dbReference>
<dbReference type="InterPro" id="IPR053950">
    <property type="entry name" value="CAP_N"/>
</dbReference>
<evidence type="ECO:0000259" key="6">
    <source>
        <dbReference type="PROSITE" id="PS51329"/>
    </source>
</evidence>
<dbReference type="Pfam" id="PF01213">
    <property type="entry name" value="CAP_N-CM"/>
    <property type="match status" value="1"/>
</dbReference>
<dbReference type="GO" id="GO:0005737">
    <property type="term" value="C:cytoplasm"/>
    <property type="evidence" value="ECO:0007669"/>
    <property type="project" value="TreeGrafter"/>
</dbReference>
<evidence type="ECO:0000313" key="8">
    <source>
        <dbReference type="Proteomes" id="UP000789375"/>
    </source>
</evidence>
<feature type="domain" description="C-CAP/cofactor C-like" evidence="6">
    <location>
        <begin position="331"/>
        <end position="459"/>
    </location>
</feature>
<evidence type="ECO:0000256" key="4">
    <source>
        <dbReference type="RuleBase" id="RU000647"/>
    </source>
</evidence>
<dbReference type="Gene3D" id="1.25.40.330">
    <property type="entry name" value="Adenylate cyclase-associated CAP, N-terminal domain"/>
    <property type="match status" value="1"/>
</dbReference>
<dbReference type="InterPro" id="IPR013912">
    <property type="entry name" value="Adenylate_cyclase-assoc_CAP_C"/>
</dbReference>
<dbReference type="PROSITE" id="PS51329">
    <property type="entry name" value="C_CAP_COFACTOR_C"/>
    <property type="match status" value="1"/>
</dbReference>
<feature type="region of interest" description="Disordered" evidence="5">
    <location>
        <begin position="241"/>
        <end position="264"/>
    </location>
</feature>
<dbReference type="FunFam" id="1.25.40.330:FF:000001">
    <property type="entry name" value="Adenylyl cyclase-associated protein"/>
    <property type="match status" value="1"/>
</dbReference>
<dbReference type="SMART" id="SM00673">
    <property type="entry name" value="CARP"/>
    <property type="match status" value="2"/>
</dbReference>
<dbReference type="PANTHER" id="PTHR10652">
    <property type="entry name" value="ADENYLYL CYCLASE-ASSOCIATED PROTEIN"/>
    <property type="match status" value="1"/>
</dbReference>
<dbReference type="InterPro" id="IPR016098">
    <property type="entry name" value="CAP/MinC_C"/>
</dbReference>
<name>A0A9N9F8U6_FUNMO</name>
<evidence type="ECO:0000313" key="7">
    <source>
        <dbReference type="EMBL" id="CAG8517500.1"/>
    </source>
</evidence>
<dbReference type="SUPFAM" id="SSF101278">
    <property type="entry name" value="N-terminal domain of adenylylcyclase associated protein, CAP"/>
    <property type="match status" value="1"/>
</dbReference>
<dbReference type="InterPro" id="IPR001837">
    <property type="entry name" value="Adenylate_cyclase-assoc_CAP"/>
</dbReference>